<dbReference type="Pfam" id="PF00450">
    <property type="entry name" value="Peptidase_S10"/>
    <property type="match status" value="2"/>
</dbReference>
<dbReference type="Gene3D" id="3.40.50.1820">
    <property type="entry name" value="alpha/beta hydrolase"/>
    <property type="match status" value="1"/>
</dbReference>
<dbReference type="PANTHER" id="PTHR11802:SF479">
    <property type="entry name" value="CARBOXYPEPTIDASE"/>
    <property type="match status" value="1"/>
</dbReference>
<accession>A0AAW0CH23</accession>
<evidence type="ECO:0000256" key="6">
    <source>
        <dbReference type="RuleBase" id="RU361156"/>
    </source>
</evidence>
<dbReference type="EC" id="3.4.16.-" evidence="6"/>
<comment type="similarity">
    <text evidence="1 6">Belongs to the peptidase S10 family.</text>
</comment>
<comment type="caution">
    <text evidence="7">The sequence shown here is derived from an EMBL/GenBank/DDBJ whole genome shotgun (WGS) entry which is preliminary data.</text>
</comment>
<dbReference type="GO" id="GO:0004185">
    <property type="term" value="F:serine-type carboxypeptidase activity"/>
    <property type="evidence" value="ECO:0007669"/>
    <property type="project" value="UniProtKB-UniRule"/>
</dbReference>
<dbReference type="Proteomes" id="UP001383192">
    <property type="component" value="Unassembled WGS sequence"/>
</dbReference>
<dbReference type="EMBL" id="JAYKXP010000045">
    <property type="protein sequence ID" value="KAK7037694.1"/>
    <property type="molecule type" value="Genomic_DNA"/>
</dbReference>
<keyword evidence="5" id="KW-0325">Glycoprotein</keyword>
<dbReference type="InterPro" id="IPR029058">
    <property type="entry name" value="AB_hydrolase_fold"/>
</dbReference>
<keyword evidence="3 6" id="KW-0645">Protease</keyword>
<dbReference type="InterPro" id="IPR018202">
    <property type="entry name" value="Ser_caboxypep_ser_AS"/>
</dbReference>
<keyword evidence="2 6" id="KW-0121">Carboxypeptidase</keyword>
<protein>
    <recommendedName>
        <fullName evidence="6">Carboxypeptidase</fullName>
        <ecNumber evidence="6">3.4.16.-</ecNumber>
    </recommendedName>
</protein>
<evidence type="ECO:0000313" key="8">
    <source>
        <dbReference type="Proteomes" id="UP001383192"/>
    </source>
</evidence>
<dbReference type="PRINTS" id="PR00724">
    <property type="entry name" value="CRBOXYPTASEC"/>
</dbReference>
<dbReference type="PANTHER" id="PTHR11802">
    <property type="entry name" value="SERINE PROTEASE FAMILY S10 SERINE CARBOXYPEPTIDASE"/>
    <property type="match status" value="1"/>
</dbReference>
<proteinExistence type="inferred from homology"/>
<dbReference type="PROSITE" id="PS00131">
    <property type="entry name" value="CARBOXYPEPT_SER_SER"/>
    <property type="match status" value="1"/>
</dbReference>
<keyword evidence="8" id="KW-1185">Reference proteome</keyword>
<gene>
    <name evidence="7" type="ORF">VNI00_010920</name>
</gene>
<name>A0AAW0CH23_9AGAR</name>
<evidence type="ECO:0000256" key="4">
    <source>
        <dbReference type="ARBA" id="ARBA00022801"/>
    </source>
</evidence>
<reference evidence="7 8" key="1">
    <citation type="submission" date="2024-01" db="EMBL/GenBank/DDBJ databases">
        <title>A draft genome for a cacao thread blight-causing isolate of Paramarasmius palmivorus.</title>
        <authorList>
            <person name="Baruah I.K."/>
            <person name="Bukari Y."/>
            <person name="Amoako-Attah I."/>
            <person name="Meinhardt L.W."/>
            <person name="Bailey B.A."/>
            <person name="Cohen S.P."/>
        </authorList>
    </citation>
    <scope>NUCLEOTIDE SEQUENCE [LARGE SCALE GENOMIC DNA]</scope>
    <source>
        <strain evidence="7 8">GH-12</strain>
    </source>
</reference>
<evidence type="ECO:0000256" key="1">
    <source>
        <dbReference type="ARBA" id="ARBA00009431"/>
    </source>
</evidence>
<dbReference type="SUPFAM" id="SSF53474">
    <property type="entry name" value="alpha/beta-Hydrolases"/>
    <property type="match status" value="1"/>
</dbReference>
<dbReference type="InterPro" id="IPR001563">
    <property type="entry name" value="Peptidase_S10"/>
</dbReference>
<sequence>MKYQTQAVLCAVIGSTLAQSNLPSTFPHNYTGIPHGGYSSEWQTYFQVTESLPNVTGTIEVARSFAGNIAVDRPGHPNDTLWFWSFERENGSLTAEAGERQNEPWLVWLNGGPGSSSQLGMMTENGPLQVQGDYSIAGNNFSWNRLADAFWVDQPVGVGFSTSDADGYVFDEDQMAEDFVRFLANLVKVFPSLATRPFHLTGESYAGVYIPYITKAIFSTPNPPVKLAKIAIGDGSMGSFTVPGKEISTVNTLQTFPQIIGFDTEVFQYFQEQSHLCGYDLNLTYPQQNGPFPSLVKLFNTTTNIDAILSLSQARKTSFDLNLKATLANQLPKRHIMLSERELAIREEKRMQWKRDLSGRPNGTLDPFYGCFLWEEMTDYAANFTFPWTQGAFDPYDVPDALNPEVPSDPSVFLNDERVRTALHAPDKRWAASFPFPFGNSTDTTPAGNPFGDRSVEPSAFMSELASNASEHGVGIVIYQGNSDSLVPHLGAEVVIQNTTFGGIQGFTRRPATPLKDDNGNTVGIIHQERNITYALFENAGHFVPRSVPEAAFVFLRDFILGNSTTGLVIGSNVVGGEDPTLMGAYLPADTAAIFYGSGSTVSSTVAPSETIAAWRSFIATAGTGIPQSSAAPTGSNSAEGLENAGKWISGLATLASIMFSMII</sequence>
<evidence type="ECO:0000256" key="2">
    <source>
        <dbReference type="ARBA" id="ARBA00022645"/>
    </source>
</evidence>
<evidence type="ECO:0000256" key="5">
    <source>
        <dbReference type="ARBA" id="ARBA00023180"/>
    </source>
</evidence>
<evidence type="ECO:0000256" key="3">
    <source>
        <dbReference type="ARBA" id="ARBA00022670"/>
    </source>
</evidence>
<organism evidence="7 8">
    <name type="scientific">Paramarasmius palmivorus</name>
    <dbReference type="NCBI Taxonomy" id="297713"/>
    <lineage>
        <taxon>Eukaryota</taxon>
        <taxon>Fungi</taxon>
        <taxon>Dikarya</taxon>
        <taxon>Basidiomycota</taxon>
        <taxon>Agaricomycotina</taxon>
        <taxon>Agaricomycetes</taxon>
        <taxon>Agaricomycetidae</taxon>
        <taxon>Agaricales</taxon>
        <taxon>Marasmiineae</taxon>
        <taxon>Marasmiaceae</taxon>
        <taxon>Paramarasmius</taxon>
    </lineage>
</organism>
<dbReference type="GO" id="GO:0006508">
    <property type="term" value="P:proteolysis"/>
    <property type="evidence" value="ECO:0007669"/>
    <property type="project" value="UniProtKB-KW"/>
</dbReference>
<keyword evidence="4 6" id="KW-0378">Hydrolase</keyword>
<evidence type="ECO:0000313" key="7">
    <source>
        <dbReference type="EMBL" id="KAK7037694.1"/>
    </source>
</evidence>
<dbReference type="AlphaFoldDB" id="A0AAW0CH23"/>